<dbReference type="InterPro" id="IPR005771">
    <property type="entry name" value="GalU_uridylyltTrfase_bac/arc"/>
</dbReference>
<dbReference type="GeneID" id="36831785"/>
<dbReference type="GO" id="GO:0003983">
    <property type="term" value="F:UTP:glucose-1-phosphate uridylyltransferase activity"/>
    <property type="evidence" value="ECO:0007669"/>
    <property type="project" value="UniProtKB-EC"/>
</dbReference>
<keyword evidence="4" id="KW-0548">Nucleotidyltransferase</keyword>
<evidence type="ECO:0000313" key="8">
    <source>
        <dbReference type="Proteomes" id="UP000248044"/>
    </source>
</evidence>
<comment type="catalytic activity">
    <reaction evidence="5">
        <text>alpha-D-glucose 1-phosphate + UTP + H(+) = UDP-alpha-D-glucose + diphosphate</text>
        <dbReference type="Rhea" id="RHEA:19889"/>
        <dbReference type="ChEBI" id="CHEBI:15378"/>
        <dbReference type="ChEBI" id="CHEBI:33019"/>
        <dbReference type="ChEBI" id="CHEBI:46398"/>
        <dbReference type="ChEBI" id="CHEBI:58601"/>
        <dbReference type="ChEBI" id="CHEBI:58885"/>
        <dbReference type="EC" id="2.7.7.9"/>
    </reaction>
</comment>
<comment type="similarity">
    <text evidence="1">Belongs to the UDPGP type 2 family.</text>
</comment>
<dbReference type="SUPFAM" id="SSF53448">
    <property type="entry name" value="Nucleotide-diphospho-sugar transferases"/>
    <property type="match status" value="1"/>
</dbReference>
<dbReference type="InterPro" id="IPR005835">
    <property type="entry name" value="NTP_transferase_dom"/>
</dbReference>
<dbReference type="EC" id="2.7.7.9" evidence="2"/>
<dbReference type="PANTHER" id="PTHR43197:SF1">
    <property type="entry name" value="UTP--GLUCOSE-1-PHOSPHATE URIDYLYLTRANSFERASE"/>
    <property type="match status" value="1"/>
</dbReference>
<feature type="domain" description="Nucleotidyl transferase" evidence="6">
    <location>
        <begin position="4"/>
        <end position="248"/>
    </location>
</feature>
<gene>
    <name evidence="7" type="ORF">DFR85_06475</name>
</gene>
<dbReference type="GO" id="GO:0006011">
    <property type="term" value="P:UDP-alpha-D-glucose metabolic process"/>
    <property type="evidence" value="ECO:0007669"/>
    <property type="project" value="InterPro"/>
</dbReference>
<dbReference type="PANTHER" id="PTHR43197">
    <property type="entry name" value="UTP--GLUCOSE-1-PHOSPHATE URIDYLYLTRANSFERASE"/>
    <property type="match status" value="1"/>
</dbReference>
<sequence>MIRKAVITAAGKGSRMKYITSVLPKALLPLFRHEDDKLVMRPIIDLITDSLGEIGVSKFCLVVGKHGKLLMDYMFERNITIVFQDEPKGFGDAVLRAEDFASNEPFFVHADDGVLTGGYREAKSLFEEINPDAVLLLREVKNPKRYGIVEIKDNGTYMNHKAYKIINAEEKPENPASNIAISAVYIFSPKIFNAIKKVSVAQGKELELTYGIKELLKNGGEVYGILLDNEKWLNVGDPENYYNALKFTYSDLKKC</sequence>
<proteinExistence type="inferred from homology"/>
<evidence type="ECO:0000259" key="6">
    <source>
        <dbReference type="Pfam" id="PF00483"/>
    </source>
</evidence>
<dbReference type="InterPro" id="IPR029044">
    <property type="entry name" value="Nucleotide-diphossugar_trans"/>
</dbReference>
<dbReference type="Pfam" id="PF00483">
    <property type="entry name" value="NTP_transferase"/>
    <property type="match status" value="1"/>
</dbReference>
<reference evidence="7 8" key="1">
    <citation type="submission" date="2018-05" db="EMBL/GenBank/DDBJ databases">
        <title>Complete Genome Sequences of Extremely Thermoacidophilic, Metal-Mobilizing Type-Strain Members of the Archaeal Family Sulfolobaceae: Acidianus brierleyi DSM-1651T, Acidianus sulfidivorans DSM-18786T, Metallosphaera hakonensis DSM-7519T, and Metallosphaera prunae DSM-10039T.</title>
        <authorList>
            <person name="Counts J.A."/>
            <person name="Kelly R.M."/>
        </authorList>
    </citation>
    <scope>NUCLEOTIDE SEQUENCE [LARGE SCALE GENOMIC DNA]</scope>
    <source>
        <strain evidence="7 8">DSM 1651</strain>
    </source>
</reference>
<evidence type="ECO:0000256" key="3">
    <source>
        <dbReference type="ARBA" id="ARBA00022679"/>
    </source>
</evidence>
<dbReference type="EMBL" id="CP029289">
    <property type="protein sequence ID" value="AWR94295.1"/>
    <property type="molecule type" value="Genomic_DNA"/>
</dbReference>
<dbReference type="Proteomes" id="UP000248044">
    <property type="component" value="Chromosome"/>
</dbReference>
<dbReference type="OrthoDB" id="15372at2157"/>
<dbReference type="CDD" id="cd04181">
    <property type="entry name" value="NTP_transferase"/>
    <property type="match status" value="1"/>
</dbReference>
<evidence type="ECO:0000256" key="1">
    <source>
        <dbReference type="ARBA" id="ARBA00006890"/>
    </source>
</evidence>
<evidence type="ECO:0000313" key="7">
    <source>
        <dbReference type="EMBL" id="AWR94295.1"/>
    </source>
</evidence>
<evidence type="ECO:0000256" key="5">
    <source>
        <dbReference type="ARBA" id="ARBA00048128"/>
    </source>
</evidence>
<keyword evidence="8" id="KW-1185">Reference proteome</keyword>
<dbReference type="KEGG" id="abri:DFR85_06475"/>
<name>A0A2U9IE61_9CREN</name>
<dbReference type="RefSeq" id="WP_110270176.1">
    <property type="nucleotide sequence ID" value="NZ_CP029289.2"/>
</dbReference>
<accession>A0A2U9IE61</accession>
<dbReference type="Gene3D" id="3.90.550.10">
    <property type="entry name" value="Spore Coat Polysaccharide Biosynthesis Protein SpsA, Chain A"/>
    <property type="match status" value="1"/>
</dbReference>
<evidence type="ECO:0000256" key="2">
    <source>
        <dbReference type="ARBA" id="ARBA00012415"/>
    </source>
</evidence>
<protein>
    <recommendedName>
        <fullName evidence="2">UTP--glucose-1-phosphate uridylyltransferase</fullName>
        <ecNumber evidence="2">2.7.7.9</ecNumber>
    </recommendedName>
</protein>
<keyword evidence="3 7" id="KW-0808">Transferase</keyword>
<evidence type="ECO:0000256" key="4">
    <source>
        <dbReference type="ARBA" id="ARBA00022695"/>
    </source>
</evidence>
<organism evidence="7 8">
    <name type="scientific">Acidianus brierleyi</name>
    <dbReference type="NCBI Taxonomy" id="41673"/>
    <lineage>
        <taxon>Archaea</taxon>
        <taxon>Thermoproteota</taxon>
        <taxon>Thermoprotei</taxon>
        <taxon>Sulfolobales</taxon>
        <taxon>Sulfolobaceae</taxon>
        <taxon>Acidianus</taxon>
    </lineage>
</organism>
<dbReference type="AlphaFoldDB" id="A0A2U9IE61"/>